<dbReference type="PANTHER" id="PTHR43544">
    <property type="entry name" value="SHORT-CHAIN DEHYDROGENASE/REDUCTASE"/>
    <property type="match status" value="1"/>
</dbReference>
<dbReference type="OrthoDB" id="1933717at2759"/>
<dbReference type="InterPro" id="IPR051468">
    <property type="entry name" value="Fungal_SecMetab_SDRs"/>
</dbReference>
<dbReference type="eggNOG" id="KOG1611">
    <property type="taxonomic scope" value="Eukaryota"/>
</dbReference>
<proteinExistence type="inferred from homology"/>
<dbReference type="RefSeq" id="XP_050467233.1">
    <property type="nucleotide sequence ID" value="XM_050611182.1"/>
</dbReference>
<evidence type="ECO:0000313" key="2">
    <source>
        <dbReference type="EMBL" id="CBF73678.1"/>
    </source>
</evidence>
<gene>
    <name evidence="2" type="ORF">ANIA_07999</name>
</gene>
<accession>C8V5M0</accession>
<dbReference type="KEGG" id="ani:ANIA_07999"/>
<dbReference type="HOGENOM" id="CLU_010194_9_0_1"/>
<dbReference type="GO" id="GO:0016491">
    <property type="term" value="F:oxidoreductase activity"/>
    <property type="evidence" value="ECO:0000318"/>
    <property type="project" value="GO_Central"/>
</dbReference>
<dbReference type="GO" id="GO:0005737">
    <property type="term" value="C:cytoplasm"/>
    <property type="evidence" value="ECO:0000318"/>
    <property type="project" value="GO_Central"/>
</dbReference>
<dbReference type="InParanoid" id="C8V5M0"/>
<name>C8V5M0_EMENI</name>
<reference evidence="3" key="1">
    <citation type="journal article" date="2005" name="Nature">
        <title>Sequencing of Aspergillus nidulans and comparative analysis with A. fumigatus and A. oryzae.</title>
        <authorList>
            <person name="Galagan J.E."/>
            <person name="Calvo S.E."/>
            <person name="Cuomo C."/>
            <person name="Ma L.J."/>
            <person name="Wortman J.R."/>
            <person name="Batzoglou S."/>
            <person name="Lee S.I."/>
            <person name="Basturkmen M."/>
            <person name="Spevak C.C."/>
            <person name="Clutterbuck J."/>
            <person name="Kapitonov V."/>
            <person name="Jurka J."/>
            <person name="Scazzocchio C."/>
            <person name="Farman M."/>
            <person name="Butler J."/>
            <person name="Purcell S."/>
            <person name="Harris S."/>
            <person name="Braus G.H."/>
            <person name="Draht O."/>
            <person name="Busch S."/>
            <person name="D'Enfert C."/>
            <person name="Bouchier C."/>
            <person name="Goldman G.H."/>
            <person name="Bell-Pedersen D."/>
            <person name="Griffiths-Jones S."/>
            <person name="Doonan J.H."/>
            <person name="Yu J."/>
            <person name="Vienken K."/>
            <person name="Pain A."/>
            <person name="Freitag M."/>
            <person name="Selker E.U."/>
            <person name="Archer D.B."/>
            <person name="Penalva M.A."/>
            <person name="Oakley B.R."/>
            <person name="Momany M."/>
            <person name="Tanaka T."/>
            <person name="Kumagai T."/>
            <person name="Asai K."/>
            <person name="Machida M."/>
            <person name="Nierman W.C."/>
            <person name="Denning D.W."/>
            <person name="Caddick M."/>
            <person name="Hynes M."/>
            <person name="Paoletti M."/>
            <person name="Fischer R."/>
            <person name="Miller B."/>
            <person name="Dyer P."/>
            <person name="Sachs M.S."/>
            <person name="Osmani S.A."/>
            <person name="Birren B.W."/>
        </authorList>
    </citation>
    <scope>NUCLEOTIDE SEQUENCE [LARGE SCALE GENOMIC DNA]</scope>
    <source>
        <strain evidence="3">FGSC A4 / ATCC 38163 / CBS 112.46 / NRRL 194 / M139</strain>
    </source>
</reference>
<dbReference type="InterPro" id="IPR036291">
    <property type="entry name" value="NAD(P)-bd_dom_sf"/>
</dbReference>
<evidence type="ECO:0000313" key="3">
    <source>
        <dbReference type="Proteomes" id="UP000000560"/>
    </source>
</evidence>
<evidence type="ECO:0000256" key="1">
    <source>
        <dbReference type="ARBA" id="ARBA00006484"/>
    </source>
</evidence>
<dbReference type="GeneID" id="2868964"/>
<dbReference type="OMA" id="SMLMLDW"/>
<dbReference type="PANTHER" id="PTHR43544:SF32">
    <property type="entry name" value="CHAIN DEHYDROGENASE, PUTATIVE (AFU_ORTHOLOGUE AFUA_5G01530)-RELATED"/>
    <property type="match status" value="1"/>
</dbReference>
<protein>
    <submittedName>
        <fullName evidence="2">Uncharacterized protein</fullName>
    </submittedName>
</protein>
<dbReference type="InterPro" id="IPR002347">
    <property type="entry name" value="SDR_fam"/>
</dbReference>
<dbReference type="AlphaFoldDB" id="C8V5M0"/>
<organism evidence="2 3">
    <name type="scientific">Emericella nidulans (strain FGSC A4 / ATCC 38163 / CBS 112.46 / NRRL 194 / M139)</name>
    <name type="common">Aspergillus nidulans</name>
    <dbReference type="NCBI Taxonomy" id="227321"/>
    <lineage>
        <taxon>Eukaryota</taxon>
        <taxon>Fungi</taxon>
        <taxon>Dikarya</taxon>
        <taxon>Ascomycota</taxon>
        <taxon>Pezizomycotina</taxon>
        <taxon>Eurotiomycetes</taxon>
        <taxon>Eurotiomycetidae</taxon>
        <taxon>Eurotiales</taxon>
        <taxon>Aspergillaceae</taxon>
        <taxon>Aspergillus</taxon>
        <taxon>Aspergillus subgen. Nidulantes</taxon>
    </lineage>
</organism>
<dbReference type="VEuPathDB" id="FungiDB:AN7999"/>
<dbReference type="GO" id="GO:0019748">
    <property type="term" value="P:secondary metabolic process"/>
    <property type="evidence" value="ECO:0000318"/>
    <property type="project" value="GO_Central"/>
</dbReference>
<comment type="similarity">
    <text evidence="1">Belongs to the short-chain dehydrogenases/reductases (SDR) family.</text>
</comment>
<dbReference type="Pfam" id="PF00106">
    <property type="entry name" value="adh_short"/>
    <property type="match status" value="2"/>
</dbReference>
<dbReference type="SUPFAM" id="SSF51735">
    <property type="entry name" value="NAD(P)-binding Rossmann-fold domains"/>
    <property type="match status" value="1"/>
</dbReference>
<reference evidence="3" key="2">
    <citation type="journal article" date="2009" name="Fungal Genet. Biol.">
        <title>The 2008 update of the Aspergillus nidulans genome annotation: a community effort.</title>
        <authorList>
            <person name="Wortman J.R."/>
            <person name="Gilsenan J.M."/>
            <person name="Joardar V."/>
            <person name="Deegan J."/>
            <person name="Clutterbuck J."/>
            <person name="Andersen M.R."/>
            <person name="Archer D."/>
            <person name="Bencina M."/>
            <person name="Braus G."/>
            <person name="Coutinho P."/>
            <person name="von Dohren H."/>
            <person name="Doonan J."/>
            <person name="Driessen A.J."/>
            <person name="Durek P."/>
            <person name="Espeso E."/>
            <person name="Fekete E."/>
            <person name="Flipphi M."/>
            <person name="Estrada C.G."/>
            <person name="Geysens S."/>
            <person name="Goldman G."/>
            <person name="de Groot P.W."/>
            <person name="Hansen K."/>
            <person name="Harris S.D."/>
            <person name="Heinekamp T."/>
            <person name="Helmstaedt K."/>
            <person name="Henrissat B."/>
            <person name="Hofmann G."/>
            <person name="Homan T."/>
            <person name="Horio T."/>
            <person name="Horiuchi H."/>
            <person name="James S."/>
            <person name="Jones M."/>
            <person name="Karaffa L."/>
            <person name="Karanyi Z."/>
            <person name="Kato M."/>
            <person name="Keller N."/>
            <person name="Kelly D.E."/>
            <person name="Kiel J.A."/>
            <person name="Kim J.M."/>
            <person name="van der Klei I.J."/>
            <person name="Klis F.M."/>
            <person name="Kovalchuk A."/>
            <person name="Krasevec N."/>
            <person name="Kubicek C.P."/>
            <person name="Liu B."/>
            <person name="Maccabe A."/>
            <person name="Meyer V."/>
            <person name="Mirabito P."/>
            <person name="Miskei M."/>
            <person name="Mos M."/>
            <person name="Mullins J."/>
            <person name="Nelson D.R."/>
            <person name="Nielsen J."/>
            <person name="Oakley B.R."/>
            <person name="Osmani S.A."/>
            <person name="Pakula T."/>
            <person name="Paszewski A."/>
            <person name="Paulsen I."/>
            <person name="Pilsyk S."/>
            <person name="Pocsi I."/>
            <person name="Punt P.J."/>
            <person name="Ram A.F."/>
            <person name="Ren Q."/>
            <person name="Robellet X."/>
            <person name="Robson G."/>
            <person name="Seiboth B."/>
            <person name="van Solingen P."/>
            <person name="Specht T."/>
            <person name="Sun J."/>
            <person name="Taheri-Talesh N."/>
            <person name="Takeshita N."/>
            <person name="Ussery D."/>
            <person name="vanKuyk P.A."/>
            <person name="Visser H."/>
            <person name="van de Vondervoort P.J."/>
            <person name="de Vries R.P."/>
            <person name="Walton J."/>
            <person name="Xiang X."/>
            <person name="Xiong Y."/>
            <person name="Zeng A.P."/>
            <person name="Brandt B.W."/>
            <person name="Cornell M.J."/>
            <person name="van den Hondel C.A."/>
            <person name="Visser J."/>
            <person name="Oliver S.G."/>
            <person name="Turner G."/>
        </authorList>
    </citation>
    <scope>GENOME REANNOTATION</scope>
    <source>
        <strain evidence="3">FGSC A4 / ATCC 38163 / CBS 112.46 / NRRL 194 / M139</strain>
    </source>
</reference>
<keyword evidence="3" id="KW-1185">Reference proteome</keyword>
<dbReference type="Gene3D" id="3.40.50.720">
    <property type="entry name" value="NAD(P)-binding Rossmann-like Domain"/>
    <property type="match status" value="1"/>
</dbReference>
<sequence length="266" mass="28997">MASPYVVLVTGGNNGIGYEACKAFYESPKSYIILMGSRSLEKGEAAIRKIKEVVPNSSNTLELIQLDVTSDESIQKAYEQILKSPGRLDALVNNAGATFDFDYNASKVTLRECFNKAYDVNVTGATVLTHTLAPLLIKSSDPRLLFIAGLSMMTVAMKEYFPTPPLPAGWPKKVEFETIGYRCSKTALNMLMLDWNHKLKADKVKVWAVGPGMLETDLGGQRELAKKMGLGSATLGGTLIRDVVEGARDQDVGRVIQRDGDGFVPL</sequence>
<dbReference type="Proteomes" id="UP000000560">
    <property type="component" value="Chromosome II"/>
</dbReference>
<dbReference type="EMBL" id="BN001302">
    <property type="protein sequence ID" value="CBF73678.1"/>
    <property type="molecule type" value="Genomic_DNA"/>
</dbReference>
<dbReference type="PRINTS" id="PR00081">
    <property type="entry name" value="GDHRDH"/>
</dbReference>